<dbReference type="Proteomes" id="UP000614996">
    <property type="component" value="Unassembled WGS sequence"/>
</dbReference>
<proteinExistence type="inferred from homology"/>
<evidence type="ECO:0000256" key="1">
    <source>
        <dbReference type="ARBA" id="ARBA00006534"/>
    </source>
</evidence>
<dbReference type="SUPFAM" id="SSF52317">
    <property type="entry name" value="Class I glutamine amidotransferase-like"/>
    <property type="match status" value="1"/>
</dbReference>
<keyword evidence="4" id="KW-0720">Serine protease</keyword>
<comment type="caution">
    <text evidence="5">The sequence shown here is derived from an EMBL/GenBank/DDBJ whole genome shotgun (WGS) entry which is preliminary data.</text>
</comment>
<accession>A0A8J4AL06</accession>
<dbReference type="Gene3D" id="3.40.50.880">
    <property type="match status" value="1"/>
</dbReference>
<name>A0A8J4AL06_9ACTN</name>
<keyword evidence="6" id="KW-1185">Reference proteome</keyword>
<dbReference type="Pfam" id="PF03575">
    <property type="entry name" value="Peptidase_S51"/>
    <property type="match status" value="1"/>
</dbReference>
<evidence type="ECO:0008006" key="7">
    <source>
        <dbReference type="Google" id="ProtNLM"/>
    </source>
</evidence>
<reference evidence="6" key="1">
    <citation type="journal article" date="2021" name="Int. J. Syst. Evol. Microbiol.">
        <title>Actinocatenispora comari sp. nov., an endophytic actinomycete isolated from aerial parts of Comarum salesowianum.</title>
        <authorList>
            <person name="Oyunbileg N."/>
            <person name="Iizaka Y."/>
            <person name="Hamada M."/>
            <person name="Davaapurev B.O."/>
            <person name="Fukumoto A."/>
            <person name="Tsetseg B."/>
            <person name="Kato F."/>
            <person name="Tamura T."/>
            <person name="Batkhuu J."/>
            <person name="Anzai Y."/>
        </authorList>
    </citation>
    <scope>NUCLEOTIDE SEQUENCE [LARGE SCALE GENOMIC DNA]</scope>
    <source>
        <strain evidence="6">NUM-2625</strain>
    </source>
</reference>
<dbReference type="RefSeq" id="WP_207129295.1">
    <property type="nucleotide sequence ID" value="NZ_BOPO01000149.1"/>
</dbReference>
<sequence>MRLYLSSFRLGRYPDRLRSLAGGRRTAVVTNALDDLDPAVRAAGVARELAELSDAGLAPVEADLRDPAALAGLAEHDLIWVRGGNVFTLNRVLAETGAGAVLTGLIRAGAAYGGYSAGCCVLAPDLTGFERVDDPGPDPVFRGLGVLDRPFVPHVRSPNHPESHRCDALDDYLTAADRSHWTLSDGDVLVVDGETTTLLTT</sequence>
<evidence type="ECO:0000313" key="5">
    <source>
        <dbReference type="EMBL" id="GIL31737.1"/>
    </source>
</evidence>
<comment type="similarity">
    <text evidence="1">Belongs to the peptidase S51 family.</text>
</comment>
<dbReference type="PANTHER" id="PTHR20842:SF0">
    <property type="entry name" value="ALPHA-ASPARTYL DIPEPTIDASE"/>
    <property type="match status" value="1"/>
</dbReference>
<keyword evidence="3" id="KW-0378">Hydrolase</keyword>
<evidence type="ECO:0000256" key="4">
    <source>
        <dbReference type="ARBA" id="ARBA00022825"/>
    </source>
</evidence>
<dbReference type="GO" id="GO:0006508">
    <property type="term" value="P:proteolysis"/>
    <property type="evidence" value="ECO:0007669"/>
    <property type="project" value="UniProtKB-KW"/>
</dbReference>
<organism evidence="5 6">
    <name type="scientific">Actinocatenispora comari</name>
    <dbReference type="NCBI Taxonomy" id="2807577"/>
    <lineage>
        <taxon>Bacteria</taxon>
        <taxon>Bacillati</taxon>
        <taxon>Actinomycetota</taxon>
        <taxon>Actinomycetes</taxon>
        <taxon>Micromonosporales</taxon>
        <taxon>Micromonosporaceae</taxon>
        <taxon>Actinocatenispora</taxon>
    </lineage>
</organism>
<dbReference type="GO" id="GO:0008236">
    <property type="term" value="F:serine-type peptidase activity"/>
    <property type="evidence" value="ECO:0007669"/>
    <property type="project" value="UniProtKB-KW"/>
</dbReference>
<keyword evidence="2" id="KW-0645">Protease</keyword>
<evidence type="ECO:0000256" key="3">
    <source>
        <dbReference type="ARBA" id="ARBA00022801"/>
    </source>
</evidence>
<dbReference type="PANTHER" id="PTHR20842">
    <property type="entry name" value="PROTEASE S51 ALPHA-ASPARTYL DIPEPTIDASE"/>
    <property type="match status" value="1"/>
</dbReference>
<dbReference type="InterPro" id="IPR029062">
    <property type="entry name" value="Class_I_gatase-like"/>
</dbReference>
<dbReference type="InterPro" id="IPR005320">
    <property type="entry name" value="Peptidase_S51"/>
</dbReference>
<protein>
    <recommendedName>
        <fullName evidence="7">Peptidase</fullName>
    </recommendedName>
</protein>
<evidence type="ECO:0000256" key="2">
    <source>
        <dbReference type="ARBA" id="ARBA00022670"/>
    </source>
</evidence>
<dbReference type="AlphaFoldDB" id="A0A8J4AL06"/>
<gene>
    <name evidence="5" type="ORF">NUM_69910</name>
</gene>
<dbReference type="EMBL" id="BOPO01000149">
    <property type="protein sequence ID" value="GIL31737.1"/>
    <property type="molecule type" value="Genomic_DNA"/>
</dbReference>
<evidence type="ECO:0000313" key="6">
    <source>
        <dbReference type="Proteomes" id="UP000614996"/>
    </source>
</evidence>